<dbReference type="Proteomes" id="UP001234297">
    <property type="component" value="Chromosome 3"/>
</dbReference>
<evidence type="ECO:0000313" key="1">
    <source>
        <dbReference type="EMBL" id="KAJ8635353.1"/>
    </source>
</evidence>
<sequence length="115" mass="12911">MPINILKRPKSLGSLLKHLVKVEEVVISIGTSLLDFLLFLPVLSNGGYSYDYATVPFLAEVFKVYSTSMAMLLTMVVSIFLFNFKPQAYSADLQVAYRAEPEMKNEVIIEQRTAS</sequence>
<comment type="caution">
    <text evidence="1">The sequence shown here is derived from an EMBL/GenBank/DDBJ whole genome shotgun (WGS) entry which is preliminary data.</text>
</comment>
<organism evidence="1 2">
    <name type="scientific">Persea americana</name>
    <name type="common">Avocado</name>
    <dbReference type="NCBI Taxonomy" id="3435"/>
    <lineage>
        <taxon>Eukaryota</taxon>
        <taxon>Viridiplantae</taxon>
        <taxon>Streptophyta</taxon>
        <taxon>Embryophyta</taxon>
        <taxon>Tracheophyta</taxon>
        <taxon>Spermatophyta</taxon>
        <taxon>Magnoliopsida</taxon>
        <taxon>Magnoliidae</taxon>
        <taxon>Laurales</taxon>
        <taxon>Lauraceae</taxon>
        <taxon>Persea</taxon>
    </lineage>
</organism>
<dbReference type="EMBL" id="CM056811">
    <property type="protein sequence ID" value="KAJ8635353.1"/>
    <property type="molecule type" value="Genomic_DNA"/>
</dbReference>
<proteinExistence type="predicted"/>
<gene>
    <name evidence="1" type="ORF">MRB53_009620</name>
</gene>
<reference evidence="1 2" key="1">
    <citation type="journal article" date="2022" name="Hortic Res">
        <title>A haplotype resolved chromosomal level avocado genome allows analysis of novel avocado genes.</title>
        <authorList>
            <person name="Nath O."/>
            <person name="Fletcher S.J."/>
            <person name="Hayward A."/>
            <person name="Shaw L.M."/>
            <person name="Masouleh A.K."/>
            <person name="Furtado A."/>
            <person name="Henry R.J."/>
            <person name="Mitter N."/>
        </authorList>
    </citation>
    <scope>NUCLEOTIDE SEQUENCE [LARGE SCALE GENOMIC DNA]</scope>
    <source>
        <strain evidence="2">cv. Hass</strain>
    </source>
</reference>
<name>A0ACC2LQA9_PERAE</name>
<evidence type="ECO:0000313" key="2">
    <source>
        <dbReference type="Proteomes" id="UP001234297"/>
    </source>
</evidence>
<accession>A0ACC2LQA9</accession>
<protein>
    <submittedName>
        <fullName evidence="1">Uncharacterized protein</fullName>
    </submittedName>
</protein>
<keyword evidence="2" id="KW-1185">Reference proteome</keyword>